<evidence type="ECO:0000256" key="1">
    <source>
        <dbReference type="ARBA" id="ARBA00000085"/>
    </source>
</evidence>
<dbReference type="EC" id="2.7.13.3" evidence="3"/>
<dbReference type="InterPro" id="IPR036097">
    <property type="entry name" value="HisK_dim/P_sf"/>
</dbReference>
<evidence type="ECO:0000256" key="15">
    <source>
        <dbReference type="SAM" id="Coils"/>
    </source>
</evidence>
<dbReference type="InterPro" id="IPR035891">
    <property type="entry name" value="CheY-binding_CheA"/>
</dbReference>
<dbReference type="InterPro" id="IPR036641">
    <property type="entry name" value="HPT_dom_sf"/>
</dbReference>
<dbReference type="EMBL" id="RBZM01000009">
    <property type="protein sequence ID" value="RKP48795.1"/>
    <property type="molecule type" value="Genomic_DNA"/>
</dbReference>
<feature type="coiled-coil region" evidence="15">
    <location>
        <begin position="12"/>
        <end position="81"/>
    </location>
</feature>
<reference evidence="19 20" key="1">
    <citation type="submission" date="2018-10" db="EMBL/GenBank/DDBJ databases">
        <title>Cohnella sp. M2MS4P-1, whole genome shotgun sequence.</title>
        <authorList>
            <person name="Tuo L."/>
        </authorList>
    </citation>
    <scope>NUCLEOTIDE SEQUENCE [LARGE SCALE GENOMIC DNA]</scope>
    <source>
        <strain evidence="19 20">M2MS4P-1</strain>
    </source>
</reference>
<feature type="domain" description="Histidine kinase" evidence="16">
    <location>
        <begin position="334"/>
        <end position="539"/>
    </location>
</feature>
<evidence type="ECO:0000256" key="10">
    <source>
        <dbReference type="ARBA" id="ARBA00022777"/>
    </source>
</evidence>
<keyword evidence="10" id="KW-0418">Kinase</keyword>
<dbReference type="InterPro" id="IPR004105">
    <property type="entry name" value="CheA-like_dim"/>
</dbReference>
<dbReference type="Pfam" id="PF01584">
    <property type="entry name" value="CheW"/>
    <property type="match status" value="1"/>
</dbReference>
<keyword evidence="9" id="KW-0547">Nucleotide-binding</keyword>
<dbReference type="Pfam" id="PF02895">
    <property type="entry name" value="H-kinase_dim"/>
    <property type="match status" value="1"/>
</dbReference>
<protein>
    <recommendedName>
        <fullName evidence="4">Chemotaxis protein CheA</fullName>
        <ecNumber evidence="3">2.7.13.3</ecNumber>
    </recommendedName>
</protein>
<evidence type="ECO:0000256" key="14">
    <source>
        <dbReference type="PROSITE-ProRule" id="PRU00110"/>
    </source>
</evidence>
<evidence type="ECO:0000313" key="19">
    <source>
        <dbReference type="EMBL" id="RKP48795.1"/>
    </source>
</evidence>
<dbReference type="InterPro" id="IPR037006">
    <property type="entry name" value="CheA-like_homodim_sf"/>
</dbReference>
<evidence type="ECO:0000256" key="3">
    <source>
        <dbReference type="ARBA" id="ARBA00012438"/>
    </source>
</evidence>
<evidence type="ECO:0000259" key="18">
    <source>
        <dbReference type="PROSITE" id="PS50894"/>
    </source>
</evidence>
<dbReference type="SMART" id="SM00260">
    <property type="entry name" value="CheW"/>
    <property type="match status" value="1"/>
</dbReference>
<accession>A0A494XDF8</accession>
<dbReference type="InterPro" id="IPR051315">
    <property type="entry name" value="Bact_Chemotaxis_CheA"/>
</dbReference>
<name>A0A494XDF8_9BACL</name>
<dbReference type="SUPFAM" id="SSF55052">
    <property type="entry name" value="CheY-binding domain of CheA"/>
    <property type="match status" value="1"/>
</dbReference>
<feature type="domain" description="HPt" evidence="18">
    <location>
        <begin position="1"/>
        <end position="104"/>
    </location>
</feature>
<dbReference type="GO" id="GO:0005737">
    <property type="term" value="C:cytoplasm"/>
    <property type="evidence" value="ECO:0007669"/>
    <property type="project" value="UniProtKB-SubCell"/>
</dbReference>
<dbReference type="Gene3D" id="3.30.565.10">
    <property type="entry name" value="Histidine kinase-like ATPase, C-terminal domain"/>
    <property type="match status" value="1"/>
</dbReference>
<dbReference type="FunFam" id="3.30.565.10:FF:000016">
    <property type="entry name" value="Chemotaxis protein CheA, putative"/>
    <property type="match status" value="1"/>
</dbReference>
<dbReference type="PANTHER" id="PTHR43395:SF10">
    <property type="entry name" value="CHEMOTAXIS PROTEIN CHEA"/>
    <property type="match status" value="1"/>
</dbReference>
<feature type="modified residue" description="Phosphohistidine" evidence="14">
    <location>
        <position position="47"/>
    </location>
</feature>
<organism evidence="19 20">
    <name type="scientific">Cohnella endophytica</name>
    <dbReference type="NCBI Taxonomy" id="2419778"/>
    <lineage>
        <taxon>Bacteria</taxon>
        <taxon>Bacillati</taxon>
        <taxon>Bacillota</taxon>
        <taxon>Bacilli</taxon>
        <taxon>Bacillales</taxon>
        <taxon>Paenibacillaceae</taxon>
        <taxon>Cohnella</taxon>
    </lineage>
</organism>
<evidence type="ECO:0000256" key="6">
    <source>
        <dbReference type="ARBA" id="ARBA00022500"/>
    </source>
</evidence>
<dbReference type="SMART" id="SM00073">
    <property type="entry name" value="HPT"/>
    <property type="match status" value="1"/>
</dbReference>
<proteinExistence type="predicted"/>
<comment type="caution">
    <text evidence="19">The sequence shown here is derived from an EMBL/GenBank/DDBJ whole genome shotgun (WGS) entry which is preliminary data.</text>
</comment>
<dbReference type="GO" id="GO:0000155">
    <property type="term" value="F:phosphorelay sensor kinase activity"/>
    <property type="evidence" value="ECO:0007669"/>
    <property type="project" value="InterPro"/>
</dbReference>
<dbReference type="SMART" id="SM00387">
    <property type="entry name" value="HATPase_c"/>
    <property type="match status" value="1"/>
</dbReference>
<keyword evidence="7 14" id="KW-0597">Phosphoprotein</keyword>
<dbReference type="InterPro" id="IPR036061">
    <property type="entry name" value="CheW-like_dom_sf"/>
</dbReference>
<dbReference type="InterPro" id="IPR037052">
    <property type="entry name" value="CheA-like_P2_sf"/>
</dbReference>
<dbReference type="InterPro" id="IPR036890">
    <property type="entry name" value="HATPase_C_sf"/>
</dbReference>
<sequence length="676" mass="76071">MLDMTEYQALYMEELDEQLRVMEEEVLRLERKEETLEGIQRLFRAAHTLKGSSAVMGYERMKRLTHNMEHILEKVRNQECEVTQELATLFFRCVDRMKQLRTEIVARKHESSGIDDLVDALASGDWPNQVNELRRIDRGNILLSVEEVNHAVRHLEQGDRAYWIRIGLTPDCEMRTARFHLILAWLAESSTNVLWTDAIRPMEGEDEESKRSCRCLILSDETSEAIQSRALAWIDVGEVEIEDCGRVELEALAQRERDDEADLMVSNDSESSASSPLQDKARVQSIRVNVDRLEKLMNLVGELVIDQTRVRQVERSLASKFGTEDSLQELGQITDHITRIIGELQESVMKVRMLPIEQLFNRFPRMIRDMSQSLGKDVELSMEGKDTELDRTLIEELGDPLIHLLRNAVDHGIEMPETRRAQGKPLRGKITISASHEDNQVLIVVEDDGAGIDPRKLVRKAVSQRLISQSEADRYTDKEAVDLIFHAGLSTASQVSDISGRGVGMDIVRAGIERMNGRIDIETNAGEGTRFKIRLPLTLAIITGLLVRVGGRTFIIPMSNVAEIVRLSHEDIHNIKGIPIVTIRNQVIPIAWIHDIFGYPNDTARSKSVPVVIVGRAEKRYALAVDELLGNQEIVIKSLGAFVGQSEGIAGATILGDGKVALILEIGGIIRRMGRA</sequence>
<dbReference type="SUPFAM" id="SSF47384">
    <property type="entry name" value="Homodimeric domain of signal transducing histidine kinase"/>
    <property type="match status" value="1"/>
</dbReference>
<dbReference type="InterPro" id="IPR008207">
    <property type="entry name" value="Sig_transdc_His_kin_Hpt_dom"/>
</dbReference>
<evidence type="ECO:0000256" key="8">
    <source>
        <dbReference type="ARBA" id="ARBA00022679"/>
    </source>
</evidence>
<dbReference type="CDD" id="cd16916">
    <property type="entry name" value="HATPase_CheA-like"/>
    <property type="match status" value="1"/>
</dbReference>
<dbReference type="Gene3D" id="2.30.30.40">
    <property type="entry name" value="SH3 Domains"/>
    <property type="match status" value="1"/>
</dbReference>
<evidence type="ECO:0000256" key="2">
    <source>
        <dbReference type="ARBA" id="ARBA00004496"/>
    </source>
</evidence>
<dbReference type="Gene3D" id="3.30.70.1110">
    <property type="entry name" value="Histidine kinase CheA-like, P2 response regulator-binding domain"/>
    <property type="match status" value="1"/>
</dbReference>
<dbReference type="CDD" id="cd00731">
    <property type="entry name" value="CheA_reg"/>
    <property type="match status" value="1"/>
</dbReference>
<gene>
    <name evidence="19" type="ORF">D7Z26_20680</name>
</gene>
<evidence type="ECO:0000313" key="20">
    <source>
        <dbReference type="Proteomes" id="UP000282076"/>
    </source>
</evidence>
<dbReference type="InterPro" id="IPR005467">
    <property type="entry name" value="His_kinase_dom"/>
</dbReference>
<evidence type="ECO:0000256" key="4">
    <source>
        <dbReference type="ARBA" id="ARBA00021495"/>
    </source>
</evidence>
<keyword evidence="20" id="KW-1185">Reference proteome</keyword>
<dbReference type="InterPro" id="IPR004358">
    <property type="entry name" value="Sig_transdc_His_kin-like_C"/>
</dbReference>
<dbReference type="CDD" id="cd00088">
    <property type="entry name" value="HPT"/>
    <property type="match status" value="1"/>
</dbReference>
<dbReference type="SUPFAM" id="SSF47226">
    <property type="entry name" value="Histidine-containing phosphotransfer domain, HPT domain"/>
    <property type="match status" value="1"/>
</dbReference>
<evidence type="ECO:0000256" key="7">
    <source>
        <dbReference type="ARBA" id="ARBA00022553"/>
    </source>
</evidence>
<dbReference type="SUPFAM" id="SSF50341">
    <property type="entry name" value="CheW-like"/>
    <property type="match status" value="1"/>
</dbReference>
<evidence type="ECO:0000256" key="9">
    <source>
        <dbReference type="ARBA" id="ARBA00022741"/>
    </source>
</evidence>
<comment type="catalytic activity">
    <reaction evidence="1">
        <text>ATP + protein L-histidine = ADP + protein N-phospho-L-histidine.</text>
        <dbReference type="EC" id="2.7.13.3"/>
    </reaction>
</comment>
<dbReference type="SMART" id="SM01231">
    <property type="entry name" value="H-kinase_dim"/>
    <property type="match status" value="1"/>
</dbReference>
<dbReference type="PRINTS" id="PR00344">
    <property type="entry name" value="BCTRLSENSOR"/>
</dbReference>
<keyword evidence="5" id="KW-0963">Cytoplasm</keyword>
<dbReference type="Proteomes" id="UP000282076">
    <property type="component" value="Unassembled WGS sequence"/>
</dbReference>
<evidence type="ECO:0000259" key="16">
    <source>
        <dbReference type="PROSITE" id="PS50109"/>
    </source>
</evidence>
<dbReference type="InterPro" id="IPR002545">
    <property type="entry name" value="CheW-lke_dom"/>
</dbReference>
<keyword evidence="12" id="KW-0902">Two-component regulatory system</keyword>
<dbReference type="Pfam" id="PF07194">
    <property type="entry name" value="P2"/>
    <property type="match status" value="1"/>
</dbReference>
<keyword evidence="11" id="KW-0067">ATP-binding</keyword>
<dbReference type="PROSITE" id="PS50894">
    <property type="entry name" value="HPT"/>
    <property type="match status" value="1"/>
</dbReference>
<evidence type="ECO:0000256" key="12">
    <source>
        <dbReference type="ARBA" id="ARBA00023012"/>
    </source>
</evidence>
<evidence type="ECO:0000256" key="13">
    <source>
        <dbReference type="ARBA" id="ARBA00035100"/>
    </source>
</evidence>
<dbReference type="Pfam" id="PF01627">
    <property type="entry name" value="Hpt"/>
    <property type="match status" value="1"/>
</dbReference>
<dbReference type="RefSeq" id="WP_120978933.1">
    <property type="nucleotide sequence ID" value="NZ_RBZM01000009.1"/>
</dbReference>
<evidence type="ECO:0000256" key="5">
    <source>
        <dbReference type="ARBA" id="ARBA00022490"/>
    </source>
</evidence>
<keyword evidence="8" id="KW-0808">Transferase</keyword>
<dbReference type="PROSITE" id="PS50109">
    <property type="entry name" value="HIS_KIN"/>
    <property type="match status" value="1"/>
</dbReference>
<dbReference type="OrthoDB" id="9803176at2"/>
<keyword evidence="6" id="KW-0145">Chemotaxis</keyword>
<dbReference type="Gene3D" id="1.10.287.560">
    <property type="entry name" value="Histidine kinase CheA-like, homodimeric domain"/>
    <property type="match status" value="1"/>
</dbReference>
<dbReference type="PANTHER" id="PTHR43395">
    <property type="entry name" value="SENSOR HISTIDINE KINASE CHEA"/>
    <property type="match status" value="1"/>
</dbReference>
<keyword evidence="15" id="KW-0175">Coiled coil</keyword>
<comment type="function">
    <text evidence="13">Involved in the transmission of sensory signals from the chemoreceptors to the flagellar motors. CheA is autophosphorylated; it can transfer its phosphate group to either CheB or CheY.</text>
</comment>
<dbReference type="AlphaFoldDB" id="A0A494XDF8"/>
<dbReference type="SUPFAM" id="SSF55874">
    <property type="entry name" value="ATPase domain of HSP90 chaperone/DNA topoisomerase II/histidine kinase"/>
    <property type="match status" value="1"/>
</dbReference>
<dbReference type="InterPro" id="IPR010808">
    <property type="entry name" value="CheA_P2-bd"/>
</dbReference>
<dbReference type="Pfam" id="PF02518">
    <property type="entry name" value="HATPase_c"/>
    <property type="match status" value="1"/>
</dbReference>
<dbReference type="GO" id="GO:0006935">
    <property type="term" value="P:chemotaxis"/>
    <property type="evidence" value="ECO:0007669"/>
    <property type="project" value="UniProtKB-KW"/>
</dbReference>
<dbReference type="InterPro" id="IPR003594">
    <property type="entry name" value="HATPase_dom"/>
</dbReference>
<dbReference type="GO" id="GO:0005524">
    <property type="term" value="F:ATP binding"/>
    <property type="evidence" value="ECO:0007669"/>
    <property type="project" value="UniProtKB-KW"/>
</dbReference>
<comment type="subcellular location">
    <subcellularLocation>
        <location evidence="2">Cytoplasm</location>
    </subcellularLocation>
</comment>
<dbReference type="Gene3D" id="1.20.120.160">
    <property type="entry name" value="HPT domain"/>
    <property type="match status" value="1"/>
</dbReference>
<evidence type="ECO:0000256" key="11">
    <source>
        <dbReference type="ARBA" id="ARBA00022840"/>
    </source>
</evidence>
<evidence type="ECO:0000259" key="17">
    <source>
        <dbReference type="PROSITE" id="PS50851"/>
    </source>
</evidence>
<dbReference type="PROSITE" id="PS50851">
    <property type="entry name" value="CHEW"/>
    <property type="match status" value="1"/>
</dbReference>
<feature type="domain" description="CheW-like" evidence="17">
    <location>
        <begin position="541"/>
        <end position="675"/>
    </location>
</feature>